<feature type="transmembrane region" description="Helical" evidence="1">
    <location>
        <begin position="125"/>
        <end position="148"/>
    </location>
</feature>
<sequence length="213" mass="22908">MSLSPSQLLAQYGYLAVFLGSVVEGESILLLAGFAAHQGYLDFWAVAALACLGGSLGDQAFFLLGRRYGQAMLDRFPRLKVHAATVDRLVARYRAGVIVMVRFLYGLRVAGPVALGMGDTPLGTFAAFNLLGAAVWALLVSGAGYVFGHALNLILEDARRWEEAALVLLALFAVGLWFGRRGFMRRRDILLGCADPEESGKKRPDGCIRGPSG</sequence>
<dbReference type="Pfam" id="PF09335">
    <property type="entry name" value="VTT_dom"/>
    <property type="match status" value="1"/>
</dbReference>
<dbReference type="InterPro" id="IPR051311">
    <property type="entry name" value="DedA_domain"/>
</dbReference>
<feature type="transmembrane region" description="Helical" evidence="1">
    <location>
        <begin position="43"/>
        <end position="65"/>
    </location>
</feature>
<protein>
    <submittedName>
        <fullName evidence="3">Inner membrane protein YohD</fullName>
    </submittedName>
</protein>
<reference evidence="3 4" key="2">
    <citation type="submission" date="2020-05" db="EMBL/GenBank/DDBJ databases">
        <title>Draft genome sequence of Desulfovibrio sp. strainFSS-1.</title>
        <authorList>
            <person name="Shimoshige H."/>
            <person name="Kobayashi H."/>
            <person name="Maekawa T."/>
        </authorList>
    </citation>
    <scope>NUCLEOTIDE SEQUENCE [LARGE SCALE GENOMIC DNA]</scope>
    <source>
        <strain evidence="3 4">SIID29052-01</strain>
    </source>
</reference>
<name>A0A6V8LUX0_9BACT</name>
<comment type="caution">
    <text evidence="3">The sequence shown here is derived from an EMBL/GenBank/DDBJ whole genome shotgun (WGS) entry which is preliminary data.</text>
</comment>
<evidence type="ECO:0000256" key="1">
    <source>
        <dbReference type="SAM" id="Phobius"/>
    </source>
</evidence>
<feature type="transmembrane region" description="Helical" evidence="1">
    <location>
        <begin position="12"/>
        <end position="37"/>
    </location>
</feature>
<gene>
    <name evidence="3" type="primary">yohD_2</name>
    <name evidence="3" type="ORF">NNJEOMEG_03410</name>
</gene>
<dbReference type="GO" id="GO:0005886">
    <property type="term" value="C:plasma membrane"/>
    <property type="evidence" value="ECO:0007669"/>
    <property type="project" value="TreeGrafter"/>
</dbReference>
<feature type="domain" description="VTT" evidence="2">
    <location>
        <begin position="25"/>
        <end position="145"/>
    </location>
</feature>
<keyword evidence="1" id="KW-0472">Membrane</keyword>
<dbReference type="InterPro" id="IPR032816">
    <property type="entry name" value="VTT_dom"/>
</dbReference>
<dbReference type="AlphaFoldDB" id="A0A6V8LUX0"/>
<keyword evidence="1" id="KW-1133">Transmembrane helix</keyword>
<keyword evidence="1" id="KW-0812">Transmembrane</keyword>
<organism evidence="3 4">
    <name type="scientific">Fundidesulfovibrio magnetotacticus</name>
    <dbReference type="NCBI Taxonomy" id="2730080"/>
    <lineage>
        <taxon>Bacteria</taxon>
        <taxon>Pseudomonadati</taxon>
        <taxon>Thermodesulfobacteriota</taxon>
        <taxon>Desulfovibrionia</taxon>
        <taxon>Desulfovibrionales</taxon>
        <taxon>Desulfovibrionaceae</taxon>
        <taxon>Fundidesulfovibrio</taxon>
    </lineage>
</organism>
<evidence type="ECO:0000313" key="3">
    <source>
        <dbReference type="EMBL" id="GFK95544.1"/>
    </source>
</evidence>
<evidence type="ECO:0000313" key="4">
    <source>
        <dbReference type="Proteomes" id="UP000494245"/>
    </source>
</evidence>
<dbReference type="EMBL" id="BLTE01000018">
    <property type="protein sequence ID" value="GFK95544.1"/>
    <property type="molecule type" value="Genomic_DNA"/>
</dbReference>
<accession>A0A6V8LUX0</accession>
<evidence type="ECO:0000259" key="2">
    <source>
        <dbReference type="Pfam" id="PF09335"/>
    </source>
</evidence>
<dbReference type="PANTHER" id="PTHR42709">
    <property type="entry name" value="ALKALINE PHOSPHATASE LIKE PROTEIN"/>
    <property type="match status" value="1"/>
</dbReference>
<proteinExistence type="predicted"/>
<feature type="transmembrane region" description="Helical" evidence="1">
    <location>
        <begin position="160"/>
        <end position="179"/>
    </location>
</feature>
<keyword evidence="4" id="KW-1185">Reference proteome</keyword>
<dbReference type="RefSeq" id="WP_173086641.1">
    <property type="nucleotide sequence ID" value="NZ_BLTE01000018.1"/>
</dbReference>
<reference evidence="3 4" key="1">
    <citation type="submission" date="2020-04" db="EMBL/GenBank/DDBJ databases">
        <authorList>
            <consortium name="Desulfovibrio sp. FSS-1 genome sequencing consortium"/>
            <person name="Shimoshige H."/>
            <person name="Kobayashi H."/>
            <person name="Maekawa T."/>
        </authorList>
    </citation>
    <scope>NUCLEOTIDE SEQUENCE [LARGE SCALE GENOMIC DNA]</scope>
    <source>
        <strain evidence="3 4">SIID29052-01</strain>
    </source>
</reference>
<dbReference type="Proteomes" id="UP000494245">
    <property type="component" value="Unassembled WGS sequence"/>
</dbReference>
<dbReference type="PANTHER" id="PTHR42709:SF2">
    <property type="entry name" value="INNER MEMBRANE PROTEIN YOHD"/>
    <property type="match status" value="1"/>
</dbReference>